<name>A0A812D2F0_ACAPH</name>
<protein>
    <submittedName>
        <fullName evidence="2">Uncharacterized protein</fullName>
    </submittedName>
</protein>
<dbReference type="EMBL" id="CAHIKZ030002291">
    <property type="protein sequence ID" value="CAE1284519.1"/>
    <property type="molecule type" value="Genomic_DNA"/>
</dbReference>
<dbReference type="AlphaFoldDB" id="A0A812D2F0"/>
<keyword evidence="1" id="KW-0812">Transmembrane</keyword>
<gene>
    <name evidence="2" type="ORF">SPHA_44802</name>
</gene>
<evidence type="ECO:0000256" key="1">
    <source>
        <dbReference type="SAM" id="Phobius"/>
    </source>
</evidence>
<comment type="caution">
    <text evidence="2">The sequence shown here is derived from an EMBL/GenBank/DDBJ whole genome shotgun (WGS) entry which is preliminary data.</text>
</comment>
<proteinExistence type="predicted"/>
<organism evidence="2 3">
    <name type="scientific">Acanthosepion pharaonis</name>
    <name type="common">Pharaoh cuttlefish</name>
    <name type="synonym">Sepia pharaonis</name>
    <dbReference type="NCBI Taxonomy" id="158019"/>
    <lineage>
        <taxon>Eukaryota</taxon>
        <taxon>Metazoa</taxon>
        <taxon>Spiralia</taxon>
        <taxon>Lophotrochozoa</taxon>
        <taxon>Mollusca</taxon>
        <taxon>Cephalopoda</taxon>
        <taxon>Coleoidea</taxon>
        <taxon>Decapodiformes</taxon>
        <taxon>Sepiida</taxon>
        <taxon>Sepiina</taxon>
        <taxon>Sepiidae</taxon>
        <taxon>Acanthosepion</taxon>
    </lineage>
</organism>
<sequence>MANIIKYSINIYLSIYLSISLCSYLSIYLFIYLSCLSLTTPHLPTFLGLLTMSLPVDKFVFCTLKSILFFFPCLSNELISSVLIYFLSQHRRFSSQSKSSIRNFEMIFLTLSLSPSLSLPISLLDDAFGCVDVASRSTVATNKFPSLTPFSHVFIFFLSFLSFPSLLS</sequence>
<keyword evidence="1" id="KW-0472">Membrane</keyword>
<evidence type="ECO:0000313" key="3">
    <source>
        <dbReference type="Proteomes" id="UP000597762"/>
    </source>
</evidence>
<accession>A0A812D2F0</accession>
<feature type="transmembrane region" description="Helical" evidence="1">
    <location>
        <begin position="144"/>
        <end position="167"/>
    </location>
</feature>
<evidence type="ECO:0000313" key="2">
    <source>
        <dbReference type="EMBL" id="CAE1284519.1"/>
    </source>
</evidence>
<feature type="transmembrane region" description="Helical" evidence="1">
    <location>
        <begin position="67"/>
        <end position="87"/>
    </location>
</feature>
<keyword evidence="1" id="KW-1133">Transmembrane helix</keyword>
<reference evidence="2" key="1">
    <citation type="submission" date="2021-01" db="EMBL/GenBank/DDBJ databases">
        <authorList>
            <person name="Li R."/>
            <person name="Bekaert M."/>
        </authorList>
    </citation>
    <scope>NUCLEOTIDE SEQUENCE</scope>
    <source>
        <strain evidence="2">Farmed</strain>
    </source>
</reference>
<keyword evidence="3" id="KW-1185">Reference proteome</keyword>
<dbReference type="Proteomes" id="UP000597762">
    <property type="component" value="Unassembled WGS sequence"/>
</dbReference>
<feature type="transmembrane region" description="Helical" evidence="1">
    <location>
        <begin position="12"/>
        <end position="33"/>
    </location>
</feature>